<dbReference type="PANTHER" id="PTHR46382:SF1">
    <property type="entry name" value="PHOSPHATIDATE CYTIDYLYLTRANSFERASE"/>
    <property type="match status" value="1"/>
</dbReference>
<sequence>MRATRAQIDEANTRMEARAGRNLILATLIGLGLGLAMLFSLIVVKELFVLFGAAIVAFTVFELAKAFRRAGRAIDVWPAVVGGVAIVVSGYFFDPASRWAMLVGTIVFILVWRLVAQMAHPTPRRTLEILRDLVAAVFVQVYVSFLGSFAVILVRQPEGQWWTLAFLIIVIAVDIGAYVSGLNFGKHPMAPLISPKKTWEGLGGAAVAAVIAGILLAIFMLHSPWWVGLILGLALLGTATMGDLTESLIKRDLGIKDMSSWLPGHGGFLDRLDSILPSAPIAFTLYLLFSNAPVVG</sequence>
<keyword evidence="13 19" id="KW-1133">Transmembrane helix</keyword>
<evidence type="ECO:0000256" key="10">
    <source>
        <dbReference type="ARBA" id="ARBA00022679"/>
    </source>
</evidence>
<accession>A0A1I4ZRM2</accession>
<evidence type="ECO:0000256" key="16">
    <source>
        <dbReference type="ARBA" id="ARBA00023209"/>
    </source>
</evidence>
<dbReference type="EC" id="2.7.7.41" evidence="6 18"/>
<keyword evidence="8" id="KW-1003">Cell membrane</keyword>
<feature type="transmembrane region" description="Helical" evidence="19">
    <location>
        <begin position="225"/>
        <end position="244"/>
    </location>
</feature>
<comment type="subcellular location">
    <subcellularLocation>
        <location evidence="2">Cell membrane</location>
        <topology evidence="2">Multi-pass membrane protein</topology>
    </subcellularLocation>
</comment>
<dbReference type="GO" id="GO:0005886">
    <property type="term" value="C:plasma membrane"/>
    <property type="evidence" value="ECO:0007669"/>
    <property type="project" value="UniProtKB-SubCell"/>
</dbReference>
<organism evidence="20 21">
    <name type="scientific">Mycetocola miduiensis</name>
    <dbReference type="NCBI Taxonomy" id="995034"/>
    <lineage>
        <taxon>Bacteria</taxon>
        <taxon>Bacillati</taxon>
        <taxon>Actinomycetota</taxon>
        <taxon>Actinomycetes</taxon>
        <taxon>Micrococcales</taxon>
        <taxon>Microbacteriaceae</taxon>
        <taxon>Mycetocola</taxon>
    </lineage>
</organism>
<feature type="transmembrane region" description="Helical" evidence="19">
    <location>
        <begin position="160"/>
        <end position="180"/>
    </location>
</feature>
<keyword evidence="14" id="KW-0443">Lipid metabolism</keyword>
<reference evidence="21" key="1">
    <citation type="submission" date="2016-10" db="EMBL/GenBank/DDBJ databases">
        <authorList>
            <person name="Varghese N."/>
            <person name="Submissions S."/>
        </authorList>
    </citation>
    <scope>NUCLEOTIDE SEQUENCE [LARGE SCALE GENOMIC DNA]</scope>
    <source>
        <strain evidence="21">CGMCC 1.11101</strain>
    </source>
</reference>
<evidence type="ECO:0000256" key="14">
    <source>
        <dbReference type="ARBA" id="ARBA00023098"/>
    </source>
</evidence>
<evidence type="ECO:0000256" key="17">
    <source>
        <dbReference type="ARBA" id="ARBA00023264"/>
    </source>
</evidence>
<keyword evidence="16" id="KW-0594">Phospholipid biosynthesis</keyword>
<dbReference type="STRING" id="995034.SAMN05216219_1012"/>
<evidence type="ECO:0000256" key="6">
    <source>
        <dbReference type="ARBA" id="ARBA00012487"/>
    </source>
</evidence>
<feature type="transmembrane region" description="Helical" evidence="19">
    <location>
        <begin position="133"/>
        <end position="154"/>
    </location>
</feature>
<evidence type="ECO:0000256" key="19">
    <source>
        <dbReference type="SAM" id="Phobius"/>
    </source>
</evidence>
<evidence type="ECO:0000256" key="5">
    <source>
        <dbReference type="ARBA" id="ARBA00010185"/>
    </source>
</evidence>
<evidence type="ECO:0000256" key="9">
    <source>
        <dbReference type="ARBA" id="ARBA00022516"/>
    </source>
</evidence>
<evidence type="ECO:0000256" key="18">
    <source>
        <dbReference type="RuleBase" id="RU003938"/>
    </source>
</evidence>
<protein>
    <recommendedName>
        <fullName evidence="7 18">Phosphatidate cytidylyltransferase</fullName>
        <ecNumber evidence="6 18">2.7.7.41</ecNumber>
    </recommendedName>
</protein>
<keyword evidence="21" id="KW-1185">Reference proteome</keyword>
<evidence type="ECO:0000256" key="8">
    <source>
        <dbReference type="ARBA" id="ARBA00022475"/>
    </source>
</evidence>
<feature type="transmembrane region" description="Helical" evidence="19">
    <location>
        <begin position="201"/>
        <end position="219"/>
    </location>
</feature>
<evidence type="ECO:0000256" key="2">
    <source>
        <dbReference type="ARBA" id="ARBA00004651"/>
    </source>
</evidence>
<evidence type="ECO:0000256" key="15">
    <source>
        <dbReference type="ARBA" id="ARBA00023136"/>
    </source>
</evidence>
<evidence type="ECO:0000256" key="7">
    <source>
        <dbReference type="ARBA" id="ARBA00019373"/>
    </source>
</evidence>
<comment type="similarity">
    <text evidence="5 18">Belongs to the CDS family.</text>
</comment>
<dbReference type="PROSITE" id="PS01315">
    <property type="entry name" value="CDS"/>
    <property type="match status" value="1"/>
</dbReference>
<dbReference type="PANTHER" id="PTHR46382">
    <property type="entry name" value="PHOSPHATIDATE CYTIDYLYLTRANSFERASE"/>
    <property type="match status" value="1"/>
</dbReference>
<dbReference type="GO" id="GO:0004605">
    <property type="term" value="F:phosphatidate cytidylyltransferase activity"/>
    <property type="evidence" value="ECO:0007669"/>
    <property type="project" value="UniProtKB-EC"/>
</dbReference>
<dbReference type="EMBL" id="FOVM01000002">
    <property type="protein sequence ID" value="SFN52808.1"/>
    <property type="molecule type" value="Genomic_DNA"/>
</dbReference>
<dbReference type="InterPro" id="IPR000374">
    <property type="entry name" value="PC_trans"/>
</dbReference>
<feature type="transmembrane region" description="Helical" evidence="19">
    <location>
        <begin position="76"/>
        <end position="93"/>
    </location>
</feature>
<proteinExistence type="inferred from homology"/>
<evidence type="ECO:0000256" key="12">
    <source>
        <dbReference type="ARBA" id="ARBA00022695"/>
    </source>
</evidence>
<keyword evidence="9" id="KW-0444">Lipid biosynthesis</keyword>
<dbReference type="GO" id="GO:0016024">
    <property type="term" value="P:CDP-diacylglycerol biosynthetic process"/>
    <property type="evidence" value="ECO:0007669"/>
    <property type="project" value="UniProtKB-UniPathway"/>
</dbReference>
<feature type="transmembrane region" description="Helical" evidence="19">
    <location>
        <begin position="99"/>
        <end position="121"/>
    </location>
</feature>
<keyword evidence="10 18" id="KW-0808">Transferase</keyword>
<evidence type="ECO:0000313" key="21">
    <source>
        <dbReference type="Proteomes" id="UP000198867"/>
    </source>
</evidence>
<dbReference type="AlphaFoldDB" id="A0A1I4ZRM2"/>
<evidence type="ECO:0000256" key="4">
    <source>
        <dbReference type="ARBA" id="ARBA00005189"/>
    </source>
</evidence>
<comment type="pathway">
    <text evidence="4">Lipid metabolism.</text>
</comment>
<dbReference type="UniPathway" id="UPA00557">
    <property type="reaction ID" value="UER00614"/>
</dbReference>
<evidence type="ECO:0000256" key="1">
    <source>
        <dbReference type="ARBA" id="ARBA00001698"/>
    </source>
</evidence>
<feature type="transmembrane region" description="Helical" evidence="19">
    <location>
        <begin position="47"/>
        <end position="64"/>
    </location>
</feature>
<keyword evidence="15 19" id="KW-0472">Membrane</keyword>
<comment type="pathway">
    <text evidence="3 18">Phospholipid metabolism; CDP-diacylglycerol biosynthesis; CDP-diacylglycerol from sn-glycerol 3-phosphate: step 3/3.</text>
</comment>
<dbReference type="Pfam" id="PF01148">
    <property type="entry name" value="CTP_transf_1"/>
    <property type="match status" value="1"/>
</dbReference>
<evidence type="ECO:0000256" key="3">
    <source>
        <dbReference type="ARBA" id="ARBA00005119"/>
    </source>
</evidence>
<evidence type="ECO:0000313" key="20">
    <source>
        <dbReference type="EMBL" id="SFN52808.1"/>
    </source>
</evidence>
<name>A0A1I4ZRM2_9MICO</name>
<feature type="transmembrane region" description="Helical" evidence="19">
    <location>
        <begin position="23"/>
        <end position="41"/>
    </location>
</feature>
<gene>
    <name evidence="20" type="ORF">SAMN05216219_1012</name>
</gene>
<keyword evidence="12 18" id="KW-0548">Nucleotidyltransferase</keyword>
<evidence type="ECO:0000256" key="11">
    <source>
        <dbReference type="ARBA" id="ARBA00022692"/>
    </source>
</evidence>
<comment type="catalytic activity">
    <reaction evidence="1 18">
        <text>a 1,2-diacyl-sn-glycero-3-phosphate + CTP + H(+) = a CDP-1,2-diacyl-sn-glycerol + diphosphate</text>
        <dbReference type="Rhea" id="RHEA:16229"/>
        <dbReference type="ChEBI" id="CHEBI:15378"/>
        <dbReference type="ChEBI" id="CHEBI:33019"/>
        <dbReference type="ChEBI" id="CHEBI:37563"/>
        <dbReference type="ChEBI" id="CHEBI:58332"/>
        <dbReference type="ChEBI" id="CHEBI:58608"/>
        <dbReference type="EC" id="2.7.7.41"/>
    </reaction>
</comment>
<keyword evidence="17" id="KW-1208">Phospholipid metabolism</keyword>
<dbReference type="Proteomes" id="UP000198867">
    <property type="component" value="Unassembled WGS sequence"/>
</dbReference>
<evidence type="ECO:0000256" key="13">
    <source>
        <dbReference type="ARBA" id="ARBA00022989"/>
    </source>
</evidence>
<keyword evidence="11 18" id="KW-0812">Transmembrane</keyword>